<dbReference type="PANTHER" id="PTHR31118:SF32">
    <property type="entry name" value="KYNURENINE FORMAMIDASE"/>
    <property type="match status" value="1"/>
</dbReference>
<keyword evidence="2" id="KW-1185">Reference proteome</keyword>
<dbReference type="InterPro" id="IPR037175">
    <property type="entry name" value="KFase_sf"/>
</dbReference>
<dbReference type="RefSeq" id="WP_206009694.1">
    <property type="nucleotide sequence ID" value="NZ_CP070619.1"/>
</dbReference>
<dbReference type="Gene3D" id="3.50.30.50">
    <property type="entry name" value="Putative cyclase"/>
    <property type="match status" value="1"/>
</dbReference>
<evidence type="ECO:0000313" key="2">
    <source>
        <dbReference type="Proteomes" id="UP000662986"/>
    </source>
</evidence>
<accession>A0A974W8K6</accession>
<gene>
    <name evidence="1" type="ORF">JWS13_33305</name>
</gene>
<name>A0A974W8K6_9NOCA</name>
<dbReference type="PANTHER" id="PTHR31118">
    <property type="entry name" value="CYCLASE-LIKE PROTEIN 2"/>
    <property type="match status" value="1"/>
</dbReference>
<reference evidence="1 2" key="1">
    <citation type="journal article" date="2021" name="Microbiol. Resour. Announc.">
        <title>Complete Genome Sequences of Two Rhodococcus sp. Strains with Large and Linear Chromosomes, Isolated from Apple Rhizosphere.</title>
        <authorList>
            <person name="Benning S."/>
            <person name="Brugnone N."/>
            <person name="Siani R."/>
            <person name="Kublik S."/>
            <person name="Schloter M."/>
            <person name="Rad V."/>
        </authorList>
    </citation>
    <scope>NUCLEOTIDE SEQUENCE [LARGE SCALE GENOMIC DNA]</scope>
    <source>
        <strain evidence="1 2">R79</strain>
    </source>
</reference>
<dbReference type="SUPFAM" id="SSF102198">
    <property type="entry name" value="Putative cyclase"/>
    <property type="match status" value="1"/>
</dbReference>
<evidence type="ECO:0000313" key="1">
    <source>
        <dbReference type="EMBL" id="QSE93121.1"/>
    </source>
</evidence>
<dbReference type="InterPro" id="IPR007325">
    <property type="entry name" value="KFase/CYL"/>
</dbReference>
<dbReference type="Pfam" id="PF04199">
    <property type="entry name" value="Cyclase"/>
    <property type="match status" value="1"/>
</dbReference>
<organism evidence="1 2">
    <name type="scientific">Rhodococcus pseudokoreensis</name>
    <dbReference type="NCBI Taxonomy" id="2811421"/>
    <lineage>
        <taxon>Bacteria</taxon>
        <taxon>Bacillati</taxon>
        <taxon>Actinomycetota</taxon>
        <taxon>Actinomycetes</taxon>
        <taxon>Mycobacteriales</taxon>
        <taxon>Nocardiaceae</taxon>
        <taxon>Rhodococcus</taxon>
    </lineage>
</organism>
<protein>
    <submittedName>
        <fullName evidence="1">Cyclase family protein</fullName>
    </submittedName>
</protein>
<sequence>MPHVRKVVDLSHTIGPGMQVYPGDPVPTLTRHCTLERDGYNVLDVRIGSQSGTHVDAPAHLTAGAATIDRLAPELFVGRGIVFDVRGLGARQRITPDLIGSRADDVRPGDIAVFHTGWSRFYGTDAYYTHPFVAPALCALLLDRGVRTFCLDAPSVDETPDDEHADAGYPVHHLIADAGGVIGENLCRLDRIDFPDPLVSLLPISLEDGDGAPTRAVAMHLE</sequence>
<dbReference type="Proteomes" id="UP000662986">
    <property type="component" value="Chromosome"/>
</dbReference>
<dbReference type="EMBL" id="CP070619">
    <property type="protein sequence ID" value="QSE93121.1"/>
    <property type="molecule type" value="Genomic_DNA"/>
</dbReference>
<proteinExistence type="predicted"/>
<reference evidence="1 2" key="2">
    <citation type="journal article" date="2022" name="Arch. Microbiol.">
        <title>Rhodococcus pseudokoreensis sp. nov. isolated from the rhizosphere of young M26 apple rootstocks.</title>
        <authorList>
            <person name="Kampfer P."/>
            <person name="Glaeser S.P."/>
            <person name="Blom J."/>
            <person name="Wolf J."/>
            <person name="Benning S."/>
            <person name="Schloter M."/>
            <person name="Neumann-Schaal M."/>
        </authorList>
    </citation>
    <scope>NUCLEOTIDE SEQUENCE [LARGE SCALE GENOMIC DNA]</scope>
    <source>
        <strain evidence="1 2">R79</strain>
    </source>
</reference>